<evidence type="ECO:0000259" key="2">
    <source>
        <dbReference type="Pfam" id="PF01370"/>
    </source>
</evidence>
<feature type="domain" description="NAD-dependent epimerase/dehydratase" evidence="2">
    <location>
        <begin position="4"/>
        <end position="118"/>
    </location>
</feature>
<sequence length="297" mass="31557">MRLLVAGSTGFLGSHLVEGLRAAGDDVVRLVRRPPTAPDEVPWDPAAGVLDLSALDGIDVVVNVAGSPTIGNPHSKKWARNLRESRLSTTRTLAEAIAAHDAHPVYVAQNALGWYGDHGCEVVTESSDSRGASFMTLVCREWQQATDPAAEAGARVALLRTVPVMDRTAPPLKQLALAFRLGLGAQLSDGRQFFPVISLRDWTAAAVHVCHDAAISGPVNLCAPRTPTNAEFTHALARALHRKALVRVPAFAIKVGAGRMAGEVLGSVNVRPEVLDRAGFEFSDHDVDDVLAVGLAR</sequence>
<comment type="similarity">
    <text evidence="1">Belongs to the NAD(P)-dependent epimerase/dehydratase family. SDR39U1 subfamily.</text>
</comment>
<evidence type="ECO:0000256" key="1">
    <source>
        <dbReference type="ARBA" id="ARBA00009353"/>
    </source>
</evidence>
<dbReference type="PANTHER" id="PTHR11092">
    <property type="entry name" value="SUGAR NUCLEOTIDE EPIMERASE RELATED"/>
    <property type="match status" value="1"/>
</dbReference>
<organism evidence="4 5">
    <name type="scientific">Nocardioides agariphilus</name>
    <dbReference type="NCBI Taxonomy" id="433664"/>
    <lineage>
        <taxon>Bacteria</taxon>
        <taxon>Bacillati</taxon>
        <taxon>Actinomycetota</taxon>
        <taxon>Actinomycetes</taxon>
        <taxon>Propionibacteriales</taxon>
        <taxon>Nocardioidaceae</taxon>
        <taxon>Nocardioides</taxon>
    </lineage>
</organism>
<keyword evidence="5" id="KW-1185">Reference proteome</keyword>
<comment type="caution">
    <text evidence="4">The sequence shown here is derived from an EMBL/GenBank/DDBJ whole genome shotgun (WGS) entry which is preliminary data.</text>
</comment>
<evidence type="ECO:0000259" key="3">
    <source>
        <dbReference type="Pfam" id="PF08338"/>
    </source>
</evidence>
<feature type="domain" description="DUF1731" evidence="3">
    <location>
        <begin position="248"/>
        <end position="292"/>
    </location>
</feature>
<dbReference type="Pfam" id="PF08338">
    <property type="entry name" value="DUF1731"/>
    <property type="match status" value="1"/>
</dbReference>
<accession>A0A930YNU3</accession>
<dbReference type="Proteomes" id="UP000660668">
    <property type="component" value="Unassembled WGS sequence"/>
</dbReference>
<dbReference type="PANTHER" id="PTHR11092:SF0">
    <property type="entry name" value="EPIMERASE FAMILY PROTEIN SDR39U1"/>
    <property type="match status" value="1"/>
</dbReference>
<evidence type="ECO:0000313" key="5">
    <source>
        <dbReference type="Proteomes" id="UP000660668"/>
    </source>
</evidence>
<proteinExistence type="inferred from homology"/>
<dbReference type="InterPro" id="IPR013549">
    <property type="entry name" value="DUF1731"/>
</dbReference>
<evidence type="ECO:0000313" key="4">
    <source>
        <dbReference type="EMBL" id="MBF4767040.1"/>
    </source>
</evidence>
<dbReference type="AlphaFoldDB" id="A0A930YNU3"/>
<dbReference type="RefSeq" id="WP_194695189.1">
    <property type="nucleotide sequence ID" value="NZ_JADKPO010000004.1"/>
</dbReference>
<gene>
    <name evidence="4" type="ORF">ISU10_04585</name>
</gene>
<dbReference type="InterPro" id="IPR010099">
    <property type="entry name" value="SDR39U1"/>
</dbReference>
<dbReference type="Pfam" id="PF01370">
    <property type="entry name" value="Epimerase"/>
    <property type="match status" value="1"/>
</dbReference>
<name>A0A930YNU3_9ACTN</name>
<dbReference type="InterPro" id="IPR036291">
    <property type="entry name" value="NAD(P)-bd_dom_sf"/>
</dbReference>
<dbReference type="Gene3D" id="3.40.50.720">
    <property type="entry name" value="NAD(P)-binding Rossmann-like Domain"/>
    <property type="match status" value="1"/>
</dbReference>
<protein>
    <submittedName>
        <fullName evidence="4">TIGR01777 family protein</fullName>
    </submittedName>
</protein>
<dbReference type="EMBL" id="JADKPO010000004">
    <property type="protein sequence ID" value="MBF4767040.1"/>
    <property type="molecule type" value="Genomic_DNA"/>
</dbReference>
<dbReference type="SUPFAM" id="SSF51735">
    <property type="entry name" value="NAD(P)-binding Rossmann-fold domains"/>
    <property type="match status" value="1"/>
</dbReference>
<dbReference type="InterPro" id="IPR001509">
    <property type="entry name" value="Epimerase_deHydtase"/>
</dbReference>
<reference evidence="4" key="1">
    <citation type="submission" date="2020-11" db="EMBL/GenBank/DDBJ databases">
        <title>Nocardioides cynanchi sp. nov., isolated from soil of rhizosphere of Cynanchum wilfordii.</title>
        <authorList>
            <person name="Lee J.-S."/>
            <person name="Suh M.K."/>
            <person name="Kim J.-S."/>
        </authorList>
    </citation>
    <scope>NUCLEOTIDE SEQUENCE</scope>
    <source>
        <strain evidence="4">KCTC 19276</strain>
    </source>
</reference>
<dbReference type="NCBIfam" id="TIGR01777">
    <property type="entry name" value="yfcH"/>
    <property type="match status" value="1"/>
</dbReference>